<feature type="domain" description="TRAF-type" evidence="10">
    <location>
        <begin position="154"/>
        <end position="210"/>
    </location>
</feature>
<sequence length="459" mass="52419">MSTNISFKGGLPADCTCPICDQALREPIKLNCDHFYCKSCLTEDAQNCAICQTLIQHELCVYDKEKHKQIQNLPVVCSFEEIGCDWSGTLSELSSHLENCPKKSEKCSKCGREFEKSDFARHFEKCGKKDDENGTTSVCSFCLKRIRLSDFEKHLKTCQSVIISCPFQCGLVDKTRKEIEDHRPLCPNVDNVCPFIPFGCNFAGGRENIQKHLSDEPIRHLMLLCDEITDLKLTYEMMEKDLDTFNIRQTGIIENAETCHQMFGPQIIWRIDNIMQRTNEAKSGANSTIFSAPFMSHRFGYKMMACVCLFGDGIAAGKSLSLYVLILRGEFDATLQWPFNRSIKFTLLDQNPNIENRLNITYHVDPRKLRANETFLARPRGERNAAFGSQSFCSLSILNNYIKDDQIFVKVEIERCETILKQRDVDQQKTLEQIRASENQELPPNVRVVPVVQQQSAEV</sequence>
<organism evidence="11 12">
    <name type="scientific">Caenorhabditis angaria</name>
    <dbReference type="NCBI Taxonomy" id="860376"/>
    <lineage>
        <taxon>Eukaryota</taxon>
        <taxon>Metazoa</taxon>
        <taxon>Ecdysozoa</taxon>
        <taxon>Nematoda</taxon>
        <taxon>Chromadorea</taxon>
        <taxon>Rhabditida</taxon>
        <taxon>Rhabditina</taxon>
        <taxon>Rhabditomorpha</taxon>
        <taxon>Rhabditoidea</taxon>
        <taxon>Rhabditidae</taxon>
        <taxon>Peloderinae</taxon>
        <taxon>Caenorhabditis</taxon>
    </lineage>
</organism>
<evidence type="ECO:0000259" key="10">
    <source>
        <dbReference type="PROSITE" id="PS50145"/>
    </source>
</evidence>
<name>A0A9P1IIX7_9PELO</name>
<dbReference type="GO" id="GO:0008270">
    <property type="term" value="F:zinc ion binding"/>
    <property type="evidence" value="ECO:0007669"/>
    <property type="project" value="UniProtKB-KW"/>
</dbReference>
<dbReference type="Gene3D" id="2.60.210.10">
    <property type="entry name" value="Apoptosis, Tumor Necrosis Factor Receptor Associated Protein 2, Chain A"/>
    <property type="match status" value="1"/>
</dbReference>
<protein>
    <submittedName>
        <fullName evidence="11">Uncharacterized protein</fullName>
    </submittedName>
</protein>
<evidence type="ECO:0000256" key="2">
    <source>
        <dbReference type="ARBA" id="ARBA00022490"/>
    </source>
</evidence>
<dbReference type="GO" id="GO:0007165">
    <property type="term" value="P:signal transduction"/>
    <property type="evidence" value="ECO:0007669"/>
    <property type="project" value="InterPro"/>
</dbReference>
<keyword evidence="6 7" id="KW-0862">Zinc</keyword>
<dbReference type="InterPro" id="IPR049342">
    <property type="entry name" value="TRAF1-6_MATH_dom"/>
</dbReference>
<feature type="domain" description="MATH" evidence="9">
    <location>
        <begin position="264"/>
        <end position="413"/>
    </location>
</feature>
<dbReference type="SMART" id="SM00184">
    <property type="entry name" value="RING"/>
    <property type="match status" value="1"/>
</dbReference>
<dbReference type="OrthoDB" id="5574452at2759"/>
<dbReference type="PANTHER" id="PTHR10131">
    <property type="entry name" value="TNF RECEPTOR ASSOCIATED FACTOR"/>
    <property type="match status" value="1"/>
</dbReference>
<dbReference type="SMART" id="SM00061">
    <property type="entry name" value="MATH"/>
    <property type="match status" value="1"/>
</dbReference>
<evidence type="ECO:0000259" key="8">
    <source>
        <dbReference type="PROSITE" id="PS50089"/>
    </source>
</evidence>
<dbReference type="InterPro" id="IPR012227">
    <property type="entry name" value="TNF_rcpt-assoc_TRAF_met"/>
</dbReference>
<dbReference type="EMBL" id="CANHGI010000003">
    <property type="protein sequence ID" value="CAI5444951.1"/>
    <property type="molecule type" value="Genomic_DNA"/>
</dbReference>
<dbReference type="Pfam" id="PF21355">
    <property type="entry name" value="TRAF-mep_MATH"/>
    <property type="match status" value="1"/>
</dbReference>
<dbReference type="SUPFAM" id="SSF57850">
    <property type="entry name" value="RING/U-box"/>
    <property type="match status" value="1"/>
</dbReference>
<dbReference type="PROSITE" id="PS50145">
    <property type="entry name" value="ZF_TRAF"/>
    <property type="match status" value="1"/>
</dbReference>
<evidence type="ECO:0000313" key="11">
    <source>
        <dbReference type="EMBL" id="CAI5444951.1"/>
    </source>
</evidence>
<keyword evidence="5 7" id="KW-0863">Zinc-finger</keyword>
<dbReference type="InterPro" id="IPR001293">
    <property type="entry name" value="Znf_TRAF"/>
</dbReference>
<evidence type="ECO:0000256" key="4">
    <source>
        <dbReference type="ARBA" id="ARBA00022737"/>
    </source>
</evidence>
<dbReference type="InterPro" id="IPR013083">
    <property type="entry name" value="Znf_RING/FYVE/PHD"/>
</dbReference>
<dbReference type="InterPro" id="IPR017907">
    <property type="entry name" value="Znf_RING_CS"/>
</dbReference>
<proteinExistence type="predicted"/>
<evidence type="ECO:0000256" key="3">
    <source>
        <dbReference type="ARBA" id="ARBA00022723"/>
    </source>
</evidence>
<keyword evidence="12" id="KW-1185">Reference proteome</keyword>
<comment type="subcellular location">
    <subcellularLocation>
        <location evidence="1">Cytoplasm</location>
    </subcellularLocation>
</comment>
<dbReference type="Gene3D" id="3.30.40.10">
    <property type="entry name" value="Zinc/RING finger domain, C3HC4 (zinc finger)"/>
    <property type="match status" value="3"/>
</dbReference>
<dbReference type="Pfam" id="PF00097">
    <property type="entry name" value="zf-C3HC4"/>
    <property type="match status" value="1"/>
</dbReference>
<dbReference type="FunFam" id="2.60.210.10:FF:000017">
    <property type="entry name" value="TNF receptor-associated factor"/>
    <property type="match status" value="1"/>
</dbReference>
<dbReference type="PROSITE" id="PS00518">
    <property type="entry name" value="ZF_RING_1"/>
    <property type="match status" value="1"/>
</dbReference>
<evidence type="ECO:0000256" key="5">
    <source>
        <dbReference type="ARBA" id="ARBA00022771"/>
    </source>
</evidence>
<dbReference type="PIRSF" id="PIRSF015614">
    <property type="entry name" value="TRAF"/>
    <property type="match status" value="1"/>
</dbReference>
<dbReference type="GO" id="GO:0005737">
    <property type="term" value="C:cytoplasm"/>
    <property type="evidence" value="ECO:0007669"/>
    <property type="project" value="UniProtKB-SubCell"/>
</dbReference>
<dbReference type="GO" id="GO:0043122">
    <property type="term" value="P:regulation of canonical NF-kappaB signal transduction"/>
    <property type="evidence" value="ECO:0007669"/>
    <property type="project" value="TreeGrafter"/>
</dbReference>
<accession>A0A9P1IIX7</accession>
<reference evidence="11" key="1">
    <citation type="submission" date="2022-11" db="EMBL/GenBank/DDBJ databases">
        <authorList>
            <person name="Kikuchi T."/>
        </authorList>
    </citation>
    <scope>NUCLEOTIDE SEQUENCE</scope>
    <source>
        <strain evidence="11">PS1010</strain>
    </source>
</reference>
<evidence type="ECO:0000259" key="9">
    <source>
        <dbReference type="PROSITE" id="PS50144"/>
    </source>
</evidence>
<evidence type="ECO:0000256" key="6">
    <source>
        <dbReference type="ARBA" id="ARBA00022833"/>
    </source>
</evidence>
<dbReference type="PROSITE" id="PS50144">
    <property type="entry name" value="MATH"/>
    <property type="match status" value="1"/>
</dbReference>
<dbReference type="InterPro" id="IPR002083">
    <property type="entry name" value="MATH/TRAF_dom"/>
</dbReference>
<comment type="caution">
    <text evidence="11">The sequence shown here is derived from an EMBL/GenBank/DDBJ whole genome shotgun (WGS) entry which is preliminary data.</text>
</comment>
<dbReference type="GO" id="GO:0042981">
    <property type="term" value="P:regulation of apoptotic process"/>
    <property type="evidence" value="ECO:0007669"/>
    <property type="project" value="InterPro"/>
</dbReference>
<evidence type="ECO:0000313" key="12">
    <source>
        <dbReference type="Proteomes" id="UP001152747"/>
    </source>
</evidence>
<gene>
    <name evidence="11" type="ORF">CAMP_LOCUS7588</name>
</gene>
<feature type="domain" description="RING-type" evidence="8">
    <location>
        <begin position="17"/>
        <end position="52"/>
    </location>
</feature>
<evidence type="ECO:0000256" key="7">
    <source>
        <dbReference type="PROSITE-ProRule" id="PRU00207"/>
    </source>
</evidence>
<evidence type="ECO:0000256" key="1">
    <source>
        <dbReference type="ARBA" id="ARBA00004496"/>
    </source>
</evidence>
<keyword evidence="4" id="KW-0677">Repeat</keyword>
<keyword evidence="3 7" id="KW-0479">Metal-binding</keyword>
<dbReference type="CDD" id="cd00270">
    <property type="entry name" value="MATH_TRAF_C"/>
    <property type="match status" value="1"/>
</dbReference>
<dbReference type="Proteomes" id="UP001152747">
    <property type="component" value="Unassembled WGS sequence"/>
</dbReference>
<dbReference type="AlphaFoldDB" id="A0A9P1IIX7"/>
<keyword evidence="2" id="KW-0963">Cytoplasm</keyword>
<dbReference type="InterPro" id="IPR001841">
    <property type="entry name" value="Znf_RING"/>
</dbReference>
<dbReference type="InterPro" id="IPR018957">
    <property type="entry name" value="Znf_C3HC4_RING-type"/>
</dbReference>
<dbReference type="InterPro" id="IPR008974">
    <property type="entry name" value="TRAF-like"/>
</dbReference>
<dbReference type="PROSITE" id="PS50089">
    <property type="entry name" value="ZF_RING_2"/>
    <property type="match status" value="1"/>
</dbReference>
<dbReference type="SUPFAM" id="SSF49599">
    <property type="entry name" value="TRAF domain-like"/>
    <property type="match status" value="2"/>
</dbReference>
<dbReference type="PANTHER" id="PTHR10131:SF151">
    <property type="entry name" value="TNF RECEPTOR ASSOCIATED FACTOR (TRAF) HOMOLOG"/>
    <property type="match status" value="1"/>
</dbReference>
<dbReference type="Pfam" id="PF02176">
    <property type="entry name" value="zf-TRAF"/>
    <property type="match status" value="1"/>
</dbReference>
<feature type="zinc finger region" description="TRAF-type" evidence="7">
    <location>
        <begin position="154"/>
        <end position="210"/>
    </location>
</feature>